<keyword evidence="5" id="KW-1185">Reference proteome</keyword>
<organism evidence="4 5">
    <name type="scientific">Aquatica leii</name>
    <dbReference type="NCBI Taxonomy" id="1421715"/>
    <lineage>
        <taxon>Eukaryota</taxon>
        <taxon>Metazoa</taxon>
        <taxon>Ecdysozoa</taxon>
        <taxon>Arthropoda</taxon>
        <taxon>Hexapoda</taxon>
        <taxon>Insecta</taxon>
        <taxon>Pterygota</taxon>
        <taxon>Neoptera</taxon>
        <taxon>Endopterygota</taxon>
        <taxon>Coleoptera</taxon>
        <taxon>Polyphaga</taxon>
        <taxon>Elateriformia</taxon>
        <taxon>Elateroidea</taxon>
        <taxon>Lampyridae</taxon>
        <taxon>Luciolinae</taxon>
        <taxon>Aquatica</taxon>
    </lineage>
</organism>
<comment type="caution">
    <text evidence="4">The sequence shown here is derived from an EMBL/GenBank/DDBJ whole genome shotgun (WGS) entry which is preliminary data.</text>
</comment>
<keyword evidence="2" id="KW-0812">Transmembrane</keyword>
<keyword evidence="2" id="KW-1133">Transmembrane helix</keyword>
<feature type="compositionally biased region" description="Basic and acidic residues" evidence="1">
    <location>
        <begin position="71"/>
        <end position="84"/>
    </location>
</feature>
<sequence>MRQVIVSVFLSLVIAVNSNVINSIFEERSINPVHKILKCVSSFDYACILDYVENSVDKVYNDLLREADAGSRRSLKETSRKKGDEEEESPSSILTSITSMLSELPELLRASLNAALSGEEGDEKTTEAADEDDSENIEGNDDGDDEEADDDEDADTDENDNNDNAESKTLEVGETCKNTTCSKVESKSNIAVKIKNVGDSRKKKKRKGKIHKLKTFIKVAIIAIVLVVKLTIVLKLLAAKLQIKFFLIALISLLINLARFWWDIKKGHHPQKVIYYEHAQHQHHYDGGDDWQSSGPGGESYWSRSYDKVDNKSAQDLAYAKQAPTGTTYSRINDKPNFSWNPWAERSL</sequence>
<proteinExistence type="predicted"/>
<gene>
    <name evidence="4" type="ORF">RN001_002000</name>
</gene>
<evidence type="ECO:0000256" key="2">
    <source>
        <dbReference type="SAM" id="Phobius"/>
    </source>
</evidence>
<feature type="signal peptide" evidence="3">
    <location>
        <begin position="1"/>
        <end position="18"/>
    </location>
</feature>
<dbReference type="Proteomes" id="UP001353858">
    <property type="component" value="Unassembled WGS sequence"/>
</dbReference>
<dbReference type="EMBL" id="JARPUR010000001">
    <property type="protein sequence ID" value="KAK4885729.1"/>
    <property type="molecule type" value="Genomic_DNA"/>
</dbReference>
<reference evidence="5" key="1">
    <citation type="submission" date="2023-01" db="EMBL/GenBank/DDBJ databases">
        <title>Key to firefly adult light organ development and bioluminescence: homeobox transcription factors regulate luciferase expression and transportation to peroxisome.</title>
        <authorList>
            <person name="Fu X."/>
        </authorList>
    </citation>
    <scope>NUCLEOTIDE SEQUENCE [LARGE SCALE GENOMIC DNA]</scope>
</reference>
<feature type="compositionally biased region" description="Acidic residues" evidence="1">
    <location>
        <begin position="128"/>
        <end position="163"/>
    </location>
</feature>
<keyword evidence="2" id="KW-0472">Membrane</keyword>
<accession>A0AAN7PGJ0</accession>
<feature type="region of interest" description="Disordered" evidence="1">
    <location>
        <begin position="71"/>
        <end position="94"/>
    </location>
</feature>
<dbReference type="AlphaFoldDB" id="A0AAN7PGJ0"/>
<evidence type="ECO:0000256" key="1">
    <source>
        <dbReference type="SAM" id="MobiDB-lite"/>
    </source>
</evidence>
<keyword evidence="3" id="KW-0732">Signal</keyword>
<feature type="region of interest" description="Disordered" evidence="1">
    <location>
        <begin position="117"/>
        <end position="171"/>
    </location>
</feature>
<name>A0AAN7PGJ0_9COLE</name>
<evidence type="ECO:0000313" key="4">
    <source>
        <dbReference type="EMBL" id="KAK4885729.1"/>
    </source>
</evidence>
<feature type="chain" id="PRO_5042976685" evidence="3">
    <location>
        <begin position="19"/>
        <end position="348"/>
    </location>
</feature>
<feature type="transmembrane region" description="Helical" evidence="2">
    <location>
        <begin position="245"/>
        <end position="262"/>
    </location>
</feature>
<protein>
    <submittedName>
        <fullName evidence="4">Uncharacterized protein</fullName>
    </submittedName>
</protein>
<evidence type="ECO:0000313" key="5">
    <source>
        <dbReference type="Proteomes" id="UP001353858"/>
    </source>
</evidence>
<feature type="transmembrane region" description="Helical" evidence="2">
    <location>
        <begin position="216"/>
        <end position="238"/>
    </location>
</feature>
<evidence type="ECO:0000256" key="3">
    <source>
        <dbReference type="SAM" id="SignalP"/>
    </source>
</evidence>